<dbReference type="InterPro" id="IPR013196">
    <property type="entry name" value="HTH_11"/>
</dbReference>
<dbReference type="InterPro" id="IPR013011">
    <property type="entry name" value="PTS_EIIB_2"/>
</dbReference>
<keyword evidence="1" id="KW-0808">Transferase</keyword>
<dbReference type="Pfam" id="PF02302">
    <property type="entry name" value="PTS_IIB"/>
    <property type="match status" value="1"/>
</dbReference>
<dbReference type="InterPro" id="IPR036634">
    <property type="entry name" value="PRD_sf"/>
</dbReference>
<dbReference type="InterPro" id="IPR016152">
    <property type="entry name" value="PTrfase/Anion_transptr"/>
</dbReference>
<keyword evidence="3" id="KW-0805">Transcription regulation</keyword>
<dbReference type="SUPFAM" id="SSF55804">
    <property type="entry name" value="Phoshotransferase/anion transport protein"/>
    <property type="match status" value="1"/>
</dbReference>
<reference evidence="9 10" key="1">
    <citation type="submission" date="2019-08" db="EMBL/GenBank/DDBJ databases">
        <title>In-depth cultivation of the pig gut microbiome towards novel bacterial diversity and tailored functional studies.</title>
        <authorList>
            <person name="Wylensek D."/>
            <person name="Hitch T.C.A."/>
            <person name="Clavel T."/>
        </authorList>
    </citation>
    <scope>NUCLEOTIDE SEQUENCE [LARGE SCALE GENOMIC DNA]</scope>
    <source>
        <strain evidence="9 10">WCA-383-APC-5B</strain>
    </source>
</reference>
<dbReference type="SUPFAM" id="SSF52794">
    <property type="entry name" value="PTS system IIB component-like"/>
    <property type="match status" value="1"/>
</dbReference>
<dbReference type="Proteomes" id="UP000460287">
    <property type="component" value="Unassembled WGS sequence"/>
</dbReference>
<dbReference type="GO" id="GO:0008982">
    <property type="term" value="F:protein-N(PI)-phosphohistidine-sugar phosphotransferase activity"/>
    <property type="evidence" value="ECO:0007669"/>
    <property type="project" value="InterPro"/>
</dbReference>
<dbReference type="Gene3D" id="1.10.10.10">
    <property type="entry name" value="Winged helix-like DNA-binding domain superfamily/Winged helix DNA-binding domain"/>
    <property type="match status" value="2"/>
</dbReference>
<feature type="domain" description="PRD" evidence="8">
    <location>
        <begin position="190"/>
        <end position="294"/>
    </location>
</feature>
<dbReference type="PANTHER" id="PTHR30185">
    <property type="entry name" value="CRYPTIC BETA-GLUCOSIDE BGL OPERON ANTITERMINATOR"/>
    <property type="match status" value="1"/>
</dbReference>
<dbReference type="InterPro" id="IPR036388">
    <property type="entry name" value="WH-like_DNA-bd_sf"/>
</dbReference>
<gene>
    <name evidence="9" type="ORF">FYJ33_06160</name>
</gene>
<evidence type="ECO:0000259" key="8">
    <source>
        <dbReference type="PROSITE" id="PS51372"/>
    </source>
</evidence>
<keyword evidence="4" id="KW-0010">Activator</keyword>
<dbReference type="SUPFAM" id="SSF46894">
    <property type="entry name" value="C-terminal effector domain of the bipartite response regulators"/>
    <property type="match status" value="1"/>
</dbReference>
<dbReference type="Gene3D" id="1.10.1790.10">
    <property type="entry name" value="PRD domain"/>
    <property type="match status" value="2"/>
</dbReference>
<accession>A0A7X2MXR4</accession>
<comment type="caution">
    <text evidence="9">The sequence shown here is derived from an EMBL/GenBank/DDBJ whole genome shotgun (WGS) entry which is preliminary data.</text>
</comment>
<dbReference type="InterPro" id="IPR003501">
    <property type="entry name" value="PTS_EIIB_2/3"/>
</dbReference>
<dbReference type="SUPFAM" id="SSF63520">
    <property type="entry name" value="PTS-regulatory domain, PRD"/>
    <property type="match status" value="2"/>
</dbReference>
<evidence type="ECO:0000256" key="4">
    <source>
        <dbReference type="ARBA" id="ARBA00023159"/>
    </source>
</evidence>
<name>A0A7X2MXR4_9CLOT</name>
<keyword evidence="10" id="KW-1185">Reference proteome</keyword>
<evidence type="ECO:0000259" key="7">
    <source>
        <dbReference type="PROSITE" id="PS51099"/>
    </source>
</evidence>
<dbReference type="GO" id="GO:0009401">
    <property type="term" value="P:phosphoenolpyruvate-dependent sugar phosphotransferase system"/>
    <property type="evidence" value="ECO:0007669"/>
    <property type="project" value="InterPro"/>
</dbReference>
<dbReference type="Pfam" id="PF05043">
    <property type="entry name" value="Mga"/>
    <property type="match status" value="1"/>
</dbReference>
<dbReference type="InterPro" id="IPR050661">
    <property type="entry name" value="BglG_antiterminators"/>
</dbReference>
<dbReference type="PROSITE" id="PS51372">
    <property type="entry name" value="PRD_2"/>
    <property type="match status" value="2"/>
</dbReference>
<dbReference type="InterPro" id="IPR011608">
    <property type="entry name" value="PRD"/>
</dbReference>
<evidence type="ECO:0000256" key="3">
    <source>
        <dbReference type="ARBA" id="ARBA00023015"/>
    </source>
</evidence>
<dbReference type="Gene3D" id="3.40.930.10">
    <property type="entry name" value="Mannitol-specific EII, Chain A"/>
    <property type="match status" value="1"/>
</dbReference>
<dbReference type="RefSeq" id="WP_154530876.1">
    <property type="nucleotide sequence ID" value="NZ_VULX01000006.1"/>
</dbReference>
<dbReference type="Pfam" id="PF00359">
    <property type="entry name" value="PTS_EIIA_2"/>
    <property type="match status" value="1"/>
</dbReference>
<protein>
    <submittedName>
        <fullName evidence="9">BglG family transcription antiterminator</fullName>
    </submittedName>
</protein>
<dbReference type="InterPro" id="IPR007737">
    <property type="entry name" value="Mga_HTH"/>
</dbReference>
<dbReference type="InterPro" id="IPR002178">
    <property type="entry name" value="PTS_EIIA_type-2_dom"/>
</dbReference>
<proteinExistence type="predicted"/>
<dbReference type="PANTHER" id="PTHR30185:SF18">
    <property type="entry name" value="TRANSCRIPTIONAL REGULATOR MTLR"/>
    <property type="match status" value="1"/>
</dbReference>
<feature type="domain" description="PTS EIIA type-2" evidence="6">
    <location>
        <begin position="521"/>
        <end position="666"/>
    </location>
</feature>
<evidence type="ECO:0000256" key="5">
    <source>
        <dbReference type="ARBA" id="ARBA00023163"/>
    </source>
</evidence>
<evidence type="ECO:0000313" key="10">
    <source>
        <dbReference type="Proteomes" id="UP000460287"/>
    </source>
</evidence>
<dbReference type="PROSITE" id="PS51099">
    <property type="entry name" value="PTS_EIIB_TYPE_2"/>
    <property type="match status" value="1"/>
</dbReference>
<evidence type="ECO:0000259" key="6">
    <source>
        <dbReference type="PROSITE" id="PS51094"/>
    </source>
</evidence>
<dbReference type="PROSITE" id="PS51094">
    <property type="entry name" value="PTS_EIIA_TYPE_2"/>
    <property type="match status" value="1"/>
</dbReference>
<dbReference type="GO" id="GO:0003677">
    <property type="term" value="F:DNA binding"/>
    <property type="evidence" value="ECO:0007669"/>
    <property type="project" value="InterPro"/>
</dbReference>
<dbReference type="InterPro" id="IPR016032">
    <property type="entry name" value="Sig_transdc_resp-reg_C-effctor"/>
</dbReference>
<dbReference type="GO" id="GO:0006355">
    <property type="term" value="P:regulation of DNA-templated transcription"/>
    <property type="evidence" value="ECO:0007669"/>
    <property type="project" value="InterPro"/>
</dbReference>
<evidence type="ECO:0000256" key="1">
    <source>
        <dbReference type="ARBA" id="ARBA00022679"/>
    </source>
</evidence>
<evidence type="ECO:0000256" key="2">
    <source>
        <dbReference type="ARBA" id="ARBA00022737"/>
    </source>
</evidence>
<dbReference type="Gene3D" id="3.40.50.2300">
    <property type="match status" value="1"/>
</dbReference>
<evidence type="ECO:0000313" key="9">
    <source>
        <dbReference type="EMBL" id="MSR91000.1"/>
    </source>
</evidence>
<dbReference type="EMBL" id="VULX01000006">
    <property type="protein sequence ID" value="MSR91000.1"/>
    <property type="molecule type" value="Genomic_DNA"/>
</dbReference>
<feature type="domain" description="PRD" evidence="8">
    <location>
        <begin position="299"/>
        <end position="406"/>
    </location>
</feature>
<organism evidence="9 10">
    <name type="scientific">Inconstantimicrobium porci</name>
    <dbReference type="NCBI Taxonomy" id="2652291"/>
    <lineage>
        <taxon>Bacteria</taxon>
        <taxon>Bacillati</taxon>
        <taxon>Bacillota</taxon>
        <taxon>Clostridia</taxon>
        <taxon>Eubacteriales</taxon>
        <taxon>Clostridiaceae</taxon>
        <taxon>Inconstantimicrobium</taxon>
    </lineage>
</organism>
<dbReference type="Pfam" id="PF00874">
    <property type="entry name" value="PRD"/>
    <property type="match status" value="2"/>
</dbReference>
<dbReference type="Pfam" id="PF08279">
    <property type="entry name" value="HTH_11"/>
    <property type="match status" value="1"/>
</dbReference>
<sequence>MLSNKERTIMNFFVGHQGELLTSKDIAENLKLSDRTVRSYIKRLQVILQNNGADIIAKTGCGYRLFINNEPDFNTFLKENTDDSLKKNETVLEGSKDRQYHILNKLLFEDAYVLFDDLCDELYVSRSTLSNDFSEIRKLLEPYNLSVESKVKKGVYIKGDEHQKRHFIMDYFFSNNFSVSINKYVGDTLFLDGISFEEITIIVLDECREAGLRLSDYIIQNLVLHIALLIKRIKSGFSLSKIEIDKSVEGSRELEVAGNILKRIIQSGNIEIPEEEAYYIALHLKVKCISKSLDEKSSTSEKEITKELISILDRIEKDTGYLIKNDEHLIKGLISHFYTLCKRLQHDVILENPLLEEIKQKYGEILLLTKKYLKDMSIFKNYNVSDGEWAYICLHFMAAIERFRNTKKFNVLVICATGYGSSQMLNVRLKKEFGQHINVVDVIGYYEITNEKLKGIDLIVSTIDLYTIVFNVPVIHVSVFLNNNDISHIKTFIDYRTSGNIEKPKNVSSIDLNERSKLFDKFFNKDSFLIIDGSDSKENIINKLVEKLQANEDSSYSMIMTNQIKQREQMSSVVFGKHVAVPHPAKAVGKFTQIAVAIVKGGVNWENEYNDIKFIFLLSPSKIENVNLRNITNAIASMIESDCIQNEILKCNTFSEFEEKFMQLIK</sequence>
<feature type="domain" description="PTS EIIB type-2" evidence="7">
    <location>
        <begin position="409"/>
        <end position="501"/>
    </location>
</feature>
<keyword evidence="5" id="KW-0804">Transcription</keyword>
<dbReference type="CDD" id="cd05568">
    <property type="entry name" value="PTS_IIB_bgl_like"/>
    <property type="match status" value="1"/>
</dbReference>
<dbReference type="AlphaFoldDB" id="A0A7X2MXR4"/>
<dbReference type="InterPro" id="IPR036095">
    <property type="entry name" value="PTS_EIIB-like_sf"/>
</dbReference>
<keyword evidence="2" id="KW-0677">Repeat</keyword>